<name>A0AAN8XGS6_HALRR</name>
<dbReference type="AlphaFoldDB" id="A0AAN8XGS6"/>
<proteinExistence type="predicted"/>
<dbReference type="EMBL" id="JAXCGZ010005268">
    <property type="protein sequence ID" value="KAK7081333.1"/>
    <property type="molecule type" value="Genomic_DNA"/>
</dbReference>
<gene>
    <name evidence="1" type="ORF">SK128_010821</name>
</gene>
<reference evidence="1 2" key="1">
    <citation type="submission" date="2023-11" db="EMBL/GenBank/DDBJ databases">
        <title>Halocaridina rubra genome assembly.</title>
        <authorList>
            <person name="Smith C."/>
        </authorList>
    </citation>
    <scope>NUCLEOTIDE SEQUENCE [LARGE SCALE GENOMIC DNA]</scope>
    <source>
        <strain evidence="1">EP-1</strain>
        <tissue evidence="1">Whole</tissue>
    </source>
</reference>
<evidence type="ECO:0000313" key="1">
    <source>
        <dbReference type="EMBL" id="KAK7081333.1"/>
    </source>
</evidence>
<dbReference type="Proteomes" id="UP001381693">
    <property type="component" value="Unassembled WGS sequence"/>
</dbReference>
<sequence length="236" mass="26289">MEEKMQNPFGPSLATDKLKNISTGHILAATTLVDAKHLGLKAMNATMTTNADKIIQPMIETFTTHLKKNSSWPDGFCLVLGVNAQATRVMQTEHTNDDKLCCFNHEEADTKIFADIASYYNNSVVIIQARDTDIIILAMYQFPCLLNVIELWVEKNDLFLPILDFVNDLGKAVGKDVLALTDTLLVSYILSGCDWVSYPFKRGKERAVKAALQHVDKKPALSNFIRNECGPSAHDQ</sequence>
<accession>A0AAN8XGS6</accession>
<keyword evidence="2" id="KW-1185">Reference proteome</keyword>
<feature type="non-terminal residue" evidence="1">
    <location>
        <position position="236"/>
    </location>
</feature>
<organism evidence="1 2">
    <name type="scientific">Halocaridina rubra</name>
    <name type="common">Hawaiian red shrimp</name>
    <dbReference type="NCBI Taxonomy" id="373956"/>
    <lineage>
        <taxon>Eukaryota</taxon>
        <taxon>Metazoa</taxon>
        <taxon>Ecdysozoa</taxon>
        <taxon>Arthropoda</taxon>
        <taxon>Crustacea</taxon>
        <taxon>Multicrustacea</taxon>
        <taxon>Malacostraca</taxon>
        <taxon>Eumalacostraca</taxon>
        <taxon>Eucarida</taxon>
        <taxon>Decapoda</taxon>
        <taxon>Pleocyemata</taxon>
        <taxon>Caridea</taxon>
        <taxon>Atyoidea</taxon>
        <taxon>Atyidae</taxon>
        <taxon>Halocaridina</taxon>
    </lineage>
</organism>
<evidence type="ECO:0000313" key="2">
    <source>
        <dbReference type="Proteomes" id="UP001381693"/>
    </source>
</evidence>
<comment type="caution">
    <text evidence="1">The sequence shown here is derived from an EMBL/GenBank/DDBJ whole genome shotgun (WGS) entry which is preliminary data.</text>
</comment>
<protein>
    <submittedName>
        <fullName evidence="1">Uncharacterized protein</fullName>
    </submittedName>
</protein>